<dbReference type="Proteomes" id="UP000237466">
    <property type="component" value="Unassembled WGS sequence"/>
</dbReference>
<keyword evidence="1" id="KW-0472">Membrane</keyword>
<dbReference type="EMBL" id="PDGH01000005">
    <property type="protein sequence ID" value="POB50199.1"/>
    <property type="molecule type" value="Genomic_DNA"/>
</dbReference>
<keyword evidence="1" id="KW-1133">Transmembrane helix</keyword>
<name>A0A2S3R946_VIBVL</name>
<accession>A0A2S3R946</accession>
<evidence type="ECO:0000313" key="2">
    <source>
        <dbReference type="EMBL" id="POB50199.1"/>
    </source>
</evidence>
<keyword evidence="1" id="KW-0812">Transmembrane</keyword>
<reference evidence="2 3" key="1">
    <citation type="journal article" date="2018" name="Front. Microbiol.">
        <title>Phylogeny of Vibrio vulnificus from the Analysis of the Core-Genome: Implications for Intra-Species Taxonomy.</title>
        <authorList>
            <person name="Roig F.J."/>
            <person name="Gonzalez-Candelas F."/>
            <person name="Sanjuan E."/>
            <person name="Fouz B."/>
            <person name="Feil E.J."/>
            <person name="Llorens C."/>
            <person name="Baker-Austin C."/>
            <person name="Oliver J.D."/>
            <person name="Danin-Poleg Y."/>
            <person name="Gibas C.J."/>
            <person name="Kashi Y."/>
            <person name="Gulig P.A."/>
            <person name="Morrison S.S."/>
            <person name="Amaro C."/>
        </authorList>
    </citation>
    <scope>NUCLEOTIDE SEQUENCE [LARGE SCALE GENOMIC DNA]</scope>
    <source>
        <strain evidence="2 3">CECT4608</strain>
    </source>
</reference>
<protein>
    <submittedName>
        <fullName evidence="2">Uncharacterized protein</fullName>
    </submittedName>
</protein>
<evidence type="ECO:0000256" key="1">
    <source>
        <dbReference type="SAM" id="Phobius"/>
    </source>
</evidence>
<comment type="caution">
    <text evidence="2">The sequence shown here is derived from an EMBL/GenBank/DDBJ whole genome shotgun (WGS) entry which is preliminary data.</text>
</comment>
<feature type="transmembrane region" description="Helical" evidence="1">
    <location>
        <begin position="53"/>
        <end position="74"/>
    </location>
</feature>
<feature type="transmembrane region" description="Helical" evidence="1">
    <location>
        <begin position="12"/>
        <end position="38"/>
    </location>
</feature>
<gene>
    <name evidence="2" type="ORF">CRN52_00300</name>
</gene>
<dbReference type="AlphaFoldDB" id="A0A2S3R946"/>
<dbReference type="RefSeq" id="WP_103199550.1">
    <property type="nucleotide sequence ID" value="NZ_JAKNPP010000188.1"/>
</dbReference>
<proteinExistence type="predicted"/>
<organism evidence="2 3">
    <name type="scientific">Vibrio vulnificus</name>
    <dbReference type="NCBI Taxonomy" id="672"/>
    <lineage>
        <taxon>Bacteria</taxon>
        <taxon>Pseudomonadati</taxon>
        <taxon>Pseudomonadota</taxon>
        <taxon>Gammaproteobacteria</taxon>
        <taxon>Vibrionales</taxon>
        <taxon>Vibrionaceae</taxon>
        <taxon>Vibrio</taxon>
    </lineage>
</organism>
<evidence type="ECO:0000313" key="3">
    <source>
        <dbReference type="Proteomes" id="UP000237466"/>
    </source>
</evidence>
<sequence>MFSYLKNSSTKELFLIFGACAIIAIAATIGSLMVYFFSSGIQSIGFLSAIADFWGLILGLPITAAGAIFAIMLAQRSIDISHQQVEQEKISIALSEKVAEQEALAVISKQWEDTTVSYEELASAIKECDSLCSQLVDWHFQPKQYLAYRSSELTLCAKGSVYELNQTLEQLQSKHNLTAEQLKKMVESQFRVTDCESLLIDNNKLKLDQDINLDSAATQFKEFSQICNDLREALDKVSQVLLKLSLSPMSCHLWETRFRELSPSTLHKQSIDYYTDIFEPFSAFSFREDLVHSKPSKLAMHINRYVKEFSDLDMFLASQSIDIVEHAPALKLLDIWCPIRIKSFGTESELHFNNLIFSETNDEISLMLSKAFETEGSFESKAVYKASAIRGLGWALIADIVRLLPTQQALSTYISDRFDLSDENSSKIANLVFTDTTNLFRTINGVDNHSMDGDNVFCNHVSFQDEECNGYFDIRAGAAPLTPTLVASSEYLSFLERVFSSDSYSTGQWNANKHYLTFSGLVSNMEFEATETFVRPSYEKG</sequence>